<organism evidence="2 3">
    <name type="scientific">Dendrothele bispora (strain CBS 962.96)</name>
    <dbReference type="NCBI Taxonomy" id="1314807"/>
    <lineage>
        <taxon>Eukaryota</taxon>
        <taxon>Fungi</taxon>
        <taxon>Dikarya</taxon>
        <taxon>Basidiomycota</taxon>
        <taxon>Agaricomycotina</taxon>
        <taxon>Agaricomycetes</taxon>
        <taxon>Agaricomycetidae</taxon>
        <taxon>Agaricales</taxon>
        <taxon>Agaricales incertae sedis</taxon>
        <taxon>Dendrothele</taxon>
    </lineage>
</organism>
<feature type="compositionally biased region" description="Basic and acidic residues" evidence="1">
    <location>
        <begin position="1"/>
        <end position="10"/>
    </location>
</feature>
<feature type="compositionally biased region" description="Basic and acidic residues" evidence="1">
    <location>
        <begin position="507"/>
        <end position="523"/>
    </location>
</feature>
<evidence type="ECO:0008006" key="4">
    <source>
        <dbReference type="Google" id="ProtNLM"/>
    </source>
</evidence>
<feature type="region of interest" description="Disordered" evidence="1">
    <location>
        <begin position="397"/>
        <end position="429"/>
    </location>
</feature>
<name>A0A4S8LSG2_DENBC</name>
<keyword evidence="3" id="KW-1185">Reference proteome</keyword>
<evidence type="ECO:0000313" key="3">
    <source>
        <dbReference type="Proteomes" id="UP000297245"/>
    </source>
</evidence>
<feature type="region of interest" description="Disordered" evidence="1">
    <location>
        <begin position="580"/>
        <end position="716"/>
    </location>
</feature>
<sequence>TRPAKRKEPPSDDATVSTGCRTLPQLPERREKKARLTSSNSSRGTLFEKHKSGDDRERAGPSSTTKNRVQEDNMFYDATLPDNNAYVISVQNVLFRVNRELVRSFSPKLTKDLDAKMTANTSHGKKNGDANPLVLDDSLPDEWQAMLWALSVDSSERTAHIETPDQLCRMISLAIIANRYESVFEKDAMAAIYETCLPEHADLPSPVPSSILNRCTSFDFGYLMELCKRCLSLDDSDFSAWNPLIPRTVSNKGKSKRKAIAVNASDTSSTSSKYPPFYRNLPTMVLRHWIAELMPEARAWAIPLPLPKPKPQLSSESTSSPSSSQPVLPRASNVILPYNSMKDLHSPNTVLTVNSIITADELDLYELSGAAMYAYLREKEINFRLITESAIGHGTFTQSSMTDGVGSGSGSGSDSGSHHPTPPELEPESDSAFFSDLILPSATTLNFDPVLDMVQRLKLMKGSWEAGKLVPPETRTKTTKSDGNEKPRRSFKAPSEDDDDMDWESDIDGRNDDHDYDYDHEGRGAAAAPPAPLAASIPTRDETGSVSGMIPGAFPSTATGSTKETPTKEEEVYRFGTNAKRPFDFSVPTGLKMSGDGDGGVNDVEVKVKTNSKDKDKGKGKEREKEGQKPRSKDYKGKKKAAVELEEAQIASGGGRIRQRRPLLKRDSLSKIPARSSGHSSSSHSHHPRPHPPGKNVESAVTPAAASRTKRPHDSCISHQGQCIPIWERAFASYASSNRMKAVPQGDVLVVLALMLKLLERDGEERLIDMDEGCRWGAVERLKEVREQVWLGCLGGLGGGDGYFVL</sequence>
<dbReference type="AlphaFoldDB" id="A0A4S8LSG2"/>
<feature type="region of interest" description="Disordered" evidence="1">
    <location>
        <begin position="469"/>
        <end position="568"/>
    </location>
</feature>
<proteinExistence type="predicted"/>
<dbReference type="Proteomes" id="UP000297245">
    <property type="component" value="Unassembled WGS sequence"/>
</dbReference>
<feature type="compositionally biased region" description="Basic and acidic residues" evidence="1">
    <location>
        <begin position="604"/>
        <end position="635"/>
    </location>
</feature>
<evidence type="ECO:0000256" key="1">
    <source>
        <dbReference type="SAM" id="MobiDB-lite"/>
    </source>
</evidence>
<protein>
    <recommendedName>
        <fullName evidence="4">BTB domain-containing protein</fullName>
    </recommendedName>
</protein>
<evidence type="ECO:0000313" key="2">
    <source>
        <dbReference type="EMBL" id="THU92442.1"/>
    </source>
</evidence>
<accession>A0A4S8LSG2</accession>
<dbReference type="OrthoDB" id="2923697at2759"/>
<feature type="compositionally biased region" description="Acidic residues" evidence="1">
    <location>
        <begin position="496"/>
        <end position="506"/>
    </location>
</feature>
<gene>
    <name evidence="2" type="ORF">K435DRAFT_780257</name>
</gene>
<dbReference type="EMBL" id="ML179279">
    <property type="protein sequence ID" value="THU92442.1"/>
    <property type="molecule type" value="Genomic_DNA"/>
</dbReference>
<feature type="compositionally biased region" description="Basic and acidic residues" evidence="1">
    <location>
        <begin position="46"/>
        <end position="59"/>
    </location>
</feature>
<feature type="compositionally biased region" description="Basic and acidic residues" evidence="1">
    <location>
        <begin position="474"/>
        <end position="488"/>
    </location>
</feature>
<feature type="non-terminal residue" evidence="2">
    <location>
        <position position="1"/>
    </location>
</feature>
<reference evidence="2 3" key="1">
    <citation type="journal article" date="2019" name="Nat. Ecol. Evol.">
        <title>Megaphylogeny resolves global patterns of mushroom evolution.</title>
        <authorList>
            <person name="Varga T."/>
            <person name="Krizsan K."/>
            <person name="Foldi C."/>
            <person name="Dima B."/>
            <person name="Sanchez-Garcia M."/>
            <person name="Sanchez-Ramirez S."/>
            <person name="Szollosi G.J."/>
            <person name="Szarkandi J.G."/>
            <person name="Papp V."/>
            <person name="Albert L."/>
            <person name="Andreopoulos W."/>
            <person name="Angelini C."/>
            <person name="Antonin V."/>
            <person name="Barry K.W."/>
            <person name="Bougher N.L."/>
            <person name="Buchanan P."/>
            <person name="Buyck B."/>
            <person name="Bense V."/>
            <person name="Catcheside P."/>
            <person name="Chovatia M."/>
            <person name="Cooper J."/>
            <person name="Damon W."/>
            <person name="Desjardin D."/>
            <person name="Finy P."/>
            <person name="Geml J."/>
            <person name="Haridas S."/>
            <person name="Hughes K."/>
            <person name="Justo A."/>
            <person name="Karasinski D."/>
            <person name="Kautmanova I."/>
            <person name="Kiss B."/>
            <person name="Kocsube S."/>
            <person name="Kotiranta H."/>
            <person name="LaButti K.M."/>
            <person name="Lechner B.E."/>
            <person name="Liimatainen K."/>
            <person name="Lipzen A."/>
            <person name="Lukacs Z."/>
            <person name="Mihaltcheva S."/>
            <person name="Morgado L.N."/>
            <person name="Niskanen T."/>
            <person name="Noordeloos M.E."/>
            <person name="Ohm R.A."/>
            <person name="Ortiz-Santana B."/>
            <person name="Ovrebo C."/>
            <person name="Racz N."/>
            <person name="Riley R."/>
            <person name="Savchenko A."/>
            <person name="Shiryaev A."/>
            <person name="Soop K."/>
            <person name="Spirin V."/>
            <person name="Szebenyi C."/>
            <person name="Tomsovsky M."/>
            <person name="Tulloss R.E."/>
            <person name="Uehling J."/>
            <person name="Grigoriev I.V."/>
            <person name="Vagvolgyi C."/>
            <person name="Papp T."/>
            <person name="Martin F.M."/>
            <person name="Miettinen O."/>
            <person name="Hibbett D.S."/>
            <person name="Nagy L.G."/>
        </authorList>
    </citation>
    <scope>NUCLEOTIDE SEQUENCE [LARGE SCALE GENOMIC DNA]</scope>
    <source>
        <strain evidence="2 3">CBS 962.96</strain>
    </source>
</reference>
<feature type="region of interest" description="Disordered" evidence="1">
    <location>
        <begin position="1"/>
        <end position="70"/>
    </location>
</feature>